<dbReference type="EMBL" id="FNTL01000004">
    <property type="protein sequence ID" value="SED85124.1"/>
    <property type="molecule type" value="Genomic_DNA"/>
</dbReference>
<dbReference type="PROSITE" id="PS51257">
    <property type="entry name" value="PROKAR_LIPOPROTEIN"/>
    <property type="match status" value="1"/>
</dbReference>
<dbReference type="Pfam" id="PF13343">
    <property type="entry name" value="SBP_bac_6"/>
    <property type="match status" value="1"/>
</dbReference>
<organism evidence="2 3">
    <name type="scientific">Rhodococcus jostii</name>
    <dbReference type="NCBI Taxonomy" id="132919"/>
    <lineage>
        <taxon>Bacteria</taxon>
        <taxon>Bacillati</taxon>
        <taxon>Actinomycetota</taxon>
        <taxon>Actinomycetes</taxon>
        <taxon>Mycobacteriales</taxon>
        <taxon>Nocardiaceae</taxon>
        <taxon>Rhodococcus</taxon>
    </lineage>
</organism>
<dbReference type="SUPFAM" id="SSF53850">
    <property type="entry name" value="Periplasmic binding protein-like II"/>
    <property type="match status" value="1"/>
</dbReference>
<dbReference type="AlphaFoldDB" id="A0A1H5E262"/>
<dbReference type="PANTHER" id="PTHR30006">
    <property type="entry name" value="THIAMINE-BINDING PERIPLASMIC PROTEIN-RELATED"/>
    <property type="match status" value="1"/>
</dbReference>
<evidence type="ECO:0000256" key="1">
    <source>
        <dbReference type="ARBA" id="ARBA00022729"/>
    </source>
</evidence>
<accession>A0A1H5E262</accession>
<keyword evidence="1" id="KW-0732">Signal</keyword>
<proteinExistence type="predicted"/>
<sequence length="344" mass="37897">MRIRLIAALGVITALVLGLSACGLSSGPNSVALTIYTSRPKVIAQQVVDAFEAAHPEYKGRVQMLTLGASEVLQRVRAEKNRPQADIWWGGTSQQFGQGVDADLLTPPPAEVIDRVPEQYRGADNLWLGEMRMAEVIFYNNTMLTPEQAPKDWGDLVEPDMQGKILLRDVAASGTMRSIFSALIGRAAAETGAPDAGYDFLRALDRNTKDYPANPSDLYLRIQRQEAPVSIWNLQDILVQRSKGAPFTPVMPASGAPVLLDGVGKIKDGPHGETADTFLNFLLQPTTQQMLADKSFQLPTVPLEQPPSWLAEVGLDEMPVDWHTINEFEAGWMDYWVQNIKNRS</sequence>
<dbReference type="OrthoDB" id="9769567at2"/>
<protein>
    <submittedName>
        <fullName evidence="2">Iron(III) transport system substrate-binding protein</fullName>
    </submittedName>
</protein>
<dbReference type="InterPro" id="IPR026045">
    <property type="entry name" value="Ferric-bd"/>
</dbReference>
<dbReference type="Gene3D" id="3.40.190.10">
    <property type="entry name" value="Periplasmic binding protein-like II"/>
    <property type="match status" value="2"/>
</dbReference>
<dbReference type="PANTHER" id="PTHR30006:SF24">
    <property type="entry name" value="SLL0237 PROTEIN"/>
    <property type="match status" value="1"/>
</dbReference>
<dbReference type="PIRSF" id="PIRSF002825">
    <property type="entry name" value="CfbpA"/>
    <property type="match status" value="1"/>
</dbReference>
<name>A0A1H5E262_RHOJO</name>
<dbReference type="Proteomes" id="UP000183407">
    <property type="component" value="Unassembled WGS sequence"/>
</dbReference>
<gene>
    <name evidence="2" type="ORF">SAMN04490220_5781</name>
</gene>
<reference evidence="3" key="1">
    <citation type="submission" date="2016-10" db="EMBL/GenBank/DDBJ databases">
        <authorList>
            <person name="Varghese N."/>
        </authorList>
    </citation>
    <scope>NUCLEOTIDE SEQUENCE [LARGE SCALE GENOMIC DNA]</scope>
    <source>
        <strain evidence="3">DSM 44719</strain>
    </source>
</reference>
<evidence type="ECO:0000313" key="2">
    <source>
        <dbReference type="EMBL" id="SED85124.1"/>
    </source>
</evidence>
<evidence type="ECO:0000313" key="3">
    <source>
        <dbReference type="Proteomes" id="UP000183407"/>
    </source>
</evidence>
<dbReference type="RefSeq" id="WP_073359601.1">
    <property type="nucleotide sequence ID" value="NZ_FNTL01000004.1"/>
</dbReference>